<dbReference type="OrthoDB" id="4188830at2"/>
<dbReference type="InterPro" id="IPR006913">
    <property type="entry name" value="CENP-V/GFA"/>
</dbReference>
<evidence type="ECO:0000256" key="3">
    <source>
        <dbReference type="ARBA" id="ARBA00022833"/>
    </source>
</evidence>
<sequence length="133" mass="14323">MEQQGSCLCGQVRYRLDATFSHFYLCHCQHCQKGSGSAHGANLFAMGGQVHWLQGEELLHRFTLPGSRHGRAFCSNCGSPLPYQDGALLLVPAGSLDQAPTIAPTAHLFLASRAPWEHNLAALPGFDQLPPGA</sequence>
<evidence type="ECO:0000256" key="1">
    <source>
        <dbReference type="ARBA" id="ARBA00005495"/>
    </source>
</evidence>
<dbReference type="AlphaFoldDB" id="K2JMT1"/>
<dbReference type="PATRIC" id="fig|745411.4.peg.656"/>
<evidence type="ECO:0000313" key="6">
    <source>
        <dbReference type="EMBL" id="EKE76593.1"/>
    </source>
</evidence>
<dbReference type="PANTHER" id="PTHR33337">
    <property type="entry name" value="GFA DOMAIN-CONTAINING PROTEIN"/>
    <property type="match status" value="1"/>
</dbReference>
<reference evidence="6 7" key="1">
    <citation type="journal article" date="2012" name="J. Bacteriol.">
        <title>Genome Sequence of Gallaecimonas xiamenensis Type Strain 3-C-1.</title>
        <authorList>
            <person name="Lai Q."/>
            <person name="Wang L."/>
            <person name="Wang W."/>
            <person name="Shao Z."/>
        </authorList>
    </citation>
    <scope>NUCLEOTIDE SEQUENCE [LARGE SCALE GENOMIC DNA]</scope>
    <source>
        <strain evidence="6 7">3-C-1</strain>
    </source>
</reference>
<keyword evidence="4" id="KW-0456">Lyase</keyword>
<keyword evidence="2" id="KW-0479">Metal-binding</keyword>
<feature type="domain" description="CENP-V/GFA" evidence="5">
    <location>
        <begin position="3"/>
        <end position="117"/>
    </location>
</feature>
<gene>
    <name evidence="6" type="ORF">B3C1_03330</name>
</gene>
<accession>K2JMT1</accession>
<dbReference type="InterPro" id="IPR011057">
    <property type="entry name" value="Mss4-like_sf"/>
</dbReference>
<keyword evidence="7" id="KW-1185">Reference proteome</keyword>
<dbReference type="RefSeq" id="WP_008482908.1">
    <property type="nucleotide sequence ID" value="NZ_AMRI01000004.1"/>
</dbReference>
<comment type="similarity">
    <text evidence="1">Belongs to the Gfa family.</text>
</comment>
<dbReference type="STRING" id="745411.B3C1_03330"/>
<dbReference type="Proteomes" id="UP000006755">
    <property type="component" value="Unassembled WGS sequence"/>
</dbReference>
<organism evidence="6 7">
    <name type="scientific">Gallaecimonas xiamenensis 3-C-1</name>
    <dbReference type="NCBI Taxonomy" id="745411"/>
    <lineage>
        <taxon>Bacteria</taxon>
        <taxon>Pseudomonadati</taxon>
        <taxon>Pseudomonadota</taxon>
        <taxon>Gammaproteobacteria</taxon>
        <taxon>Enterobacterales</taxon>
        <taxon>Gallaecimonadaceae</taxon>
        <taxon>Gallaecimonas</taxon>
    </lineage>
</organism>
<dbReference type="Gene3D" id="3.90.1590.10">
    <property type="entry name" value="glutathione-dependent formaldehyde- activating enzyme (gfa)"/>
    <property type="match status" value="1"/>
</dbReference>
<dbReference type="Pfam" id="PF04828">
    <property type="entry name" value="GFA"/>
    <property type="match status" value="1"/>
</dbReference>
<dbReference type="GO" id="GO:0016846">
    <property type="term" value="F:carbon-sulfur lyase activity"/>
    <property type="evidence" value="ECO:0007669"/>
    <property type="project" value="InterPro"/>
</dbReference>
<protein>
    <submittedName>
        <fullName evidence="6">Gfa-like protein</fullName>
    </submittedName>
</protein>
<evidence type="ECO:0000256" key="4">
    <source>
        <dbReference type="ARBA" id="ARBA00023239"/>
    </source>
</evidence>
<proteinExistence type="inferred from homology"/>
<dbReference type="PROSITE" id="PS51891">
    <property type="entry name" value="CENP_V_GFA"/>
    <property type="match status" value="1"/>
</dbReference>
<name>K2JMT1_9GAMM</name>
<dbReference type="GO" id="GO:0046872">
    <property type="term" value="F:metal ion binding"/>
    <property type="evidence" value="ECO:0007669"/>
    <property type="project" value="UniProtKB-KW"/>
</dbReference>
<evidence type="ECO:0000313" key="7">
    <source>
        <dbReference type="Proteomes" id="UP000006755"/>
    </source>
</evidence>
<evidence type="ECO:0000256" key="2">
    <source>
        <dbReference type="ARBA" id="ARBA00022723"/>
    </source>
</evidence>
<comment type="caution">
    <text evidence="6">The sequence shown here is derived from an EMBL/GenBank/DDBJ whole genome shotgun (WGS) entry which is preliminary data.</text>
</comment>
<dbReference type="PANTHER" id="PTHR33337:SF40">
    <property type="entry name" value="CENP-V_GFA DOMAIN-CONTAINING PROTEIN-RELATED"/>
    <property type="match status" value="1"/>
</dbReference>
<keyword evidence="3" id="KW-0862">Zinc</keyword>
<dbReference type="eggNOG" id="COG3791">
    <property type="taxonomic scope" value="Bacteria"/>
</dbReference>
<evidence type="ECO:0000259" key="5">
    <source>
        <dbReference type="PROSITE" id="PS51891"/>
    </source>
</evidence>
<dbReference type="SUPFAM" id="SSF51316">
    <property type="entry name" value="Mss4-like"/>
    <property type="match status" value="1"/>
</dbReference>
<dbReference type="EMBL" id="AMRI01000004">
    <property type="protein sequence ID" value="EKE76593.1"/>
    <property type="molecule type" value="Genomic_DNA"/>
</dbReference>